<evidence type="ECO:0000313" key="5">
    <source>
        <dbReference type="Proteomes" id="UP000591071"/>
    </source>
</evidence>
<evidence type="ECO:0000313" key="4">
    <source>
        <dbReference type="EMBL" id="NME27994.1"/>
    </source>
</evidence>
<feature type="compositionally biased region" description="Low complexity" evidence="2">
    <location>
        <begin position="66"/>
        <end position="98"/>
    </location>
</feature>
<evidence type="ECO:0000256" key="1">
    <source>
        <dbReference type="SAM" id="Coils"/>
    </source>
</evidence>
<keyword evidence="3" id="KW-0812">Transmembrane</keyword>
<sequence length="165" mass="17366">MEETSAISMELVLAALIALAVLLLLGWYILNSKIQSLAADVKALQKERDGLQARLNAAEEKLAVAPASPAAASSPVEPAEPAVQEVAETVAEEPVQTASVEEPETDAIEDVPSDSEIPPEVVAVIMAAVAACGYSPAAIRSIRRDTTRPHQSRGWVMAGRLAGMR</sequence>
<dbReference type="AlphaFoldDB" id="A0A848BUU3"/>
<name>A0A848BUU3_9FIRM</name>
<feature type="region of interest" description="Disordered" evidence="2">
    <location>
        <begin position="66"/>
        <end position="113"/>
    </location>
</feature>
<protein>
    <submittedName>
        <fullName evidence="4">Uncharacterized protein</fullName>
    </submittedName>
</protein>
<dbReference type="RefSeq" id="WP_170087412.1">
    <property type="nucleotide sequence ID" value="NZ_JABAFG010000006.1"/>
</dbReference>
<dbReference type="Proteomes" id="UP000591071">
    <property type="component" value="Unassembled WGS sequence"/>
</dbReference>
<dbReference type="EMBL" id="JABAFG010000006">
    <property type="protein sequence ID" value="NME27994.1"/>
    <property type="molecule type" value="Genomic_DNA"/>
</dbReference>
<proteinExistence type="predicted"/>
<keyword evidence="3" id="KW-1133">Transmembrane helix</keyword>
<comment type="caution">
    <text evidence="4">The sequence shown here is derived from an EMBL/GenBank/DDBJ whole genome shotgun (WGS) entry which is preliminary data.</text>
</comment>
<feature type="compositionally biased region" description="Acidic residues" evidence="2">
    <location>
        <begin position="101"/>
        <end position="113"/>
    </location>
</feature>
<feature type="coiled-coil region" evidence="1">
    <location>
        <begin position="34"/>
        <end position="61"/>
    </location>
</feature>
<keyword evidence="3" id="KW-0472">Membrane</keyword>
<evidence type="ECO:0000256" key="2">
    <source>
        <dbReference type="SAM" id="MobiDB-lite"/>
    </source>
</evidence>
<gene>
    <name evidence="4" type="ORF">HF872_05060</name>
</gene>
<evidence type="ECO:0000256" key="3">
    <source>
        <dbReference type="SAM" id="Phobius"/>
    </source>
</evidence>
<feature type="transmembrane region" description="Helical" evidence="3">
    <location>
        <begin position="12"/>
        <end position="30"/>
    </location>
</feature>
<keyword evidence="1" id="KW-0175">Coiled coil</keyword>
<accession>A0A848BUU3</accession>
<reference evidence="4 5" key="1">
    <citation type="submission" date="2020-04" db="EMBL/GenBank/DDBJ databases">
        <authorList>
            <person name="Hitch T.C.A."/>
            <person name="Wylensek D."/>
            <person name="Clavel T."/>
        </authorList>
    </citation>
    <scope>NUCLEOTIDE SEQUENCE [LARGE SCALE GENOMIC DNA]</scope>
    <source>
        <strain evidence="4 5">Oil-RF-744-FAT-WT-6-1</strain>
    </source>
</reference>
<organism evidence="4 5">
    <name type="scientific">Megasphaera hexanoica</name>
    <dbReference type="NCBI Taxonomy" id="1675036"/>
    <lineage>
        <taxon>Bacteria</taxon>
        <taxon>Bacillati</taxon>
        <taxon>Bacillota</taxon>
        <taxon>Negativicutes</taxon>
        <taxon>Veillonellales</taxon>
        <taxon>Veillonellaceae</taxon>
        <taxon>Megasphaera</taxon>
    </lineage>
</organism>